<name>A0ABP8HSZ1_9BURK</name>
<dbReference type="InterPro" id="IPR051158">
    <property type="entry name" value="Metallophosphoesterase_sf"/>
</dbReference>
<organism evidence="3 4">
    <name type="scientific">Variovorax defluvii</name>
    <dbReference type="NCBI Taxonomy" id="913761"/>
    <lineage>
        <taxon>Bacteria</taxon>
        <taxon>Pseudomonadati</taxon>
        <taxon>Pseudomonadota</taxon>
        <taxon>Betaproteobacteria</taxon>
        <taxon>Burkholderiales</taxon>
        <taxon>Comamonadaceae</taxon>
        <taxon>Variovorax</taxon>
    </lineage>
</organism>
<feature type="domain" description="Calcineurin-like phosphoesterase" evidence="2">
    <location>
        <begin position="175"/>
        <end position="351"/>
    </location>
</feature>
<dbReference type="Proteomes" id="UP001500975">
    <property type="component" value="Unassembled WGS sequence"/>
</dbReference>
<dbReference type="PANTHER" id="PTHR31302">
    <property type="entry name" value="TRANSMEMBRANE PROTEIN WITH METALLOPHOSPHOESTERASE DOMAIN-RELATED"/>
    <property type="match status" value="1"/>
</dbReference>
<dbReference type="Gene3D" id="3.60.21.10">
    <property type="match status" value="1"/>
</dbReference>
<gene>
    <name evidence="3" type="ORF">GCM10023165_26710</name>
</gene>
<dbReference type="SUPFAM" id="SSF56300">
    <property type="entry name" value="Metallo-dependent phosphatases"/>
    <property type="match status" value="1"/>
</dbReference>
<keyword evidence="1" id="KW-0812">Transmembrane</keyword>
<sequence>MVHPIRSAFLPPAECAHLDAEADSPMSPTFVFFRSVVLTLAVGLFLLASGSAARRPRAQVAFWATAALVHLVWWFLPELEGIWSQAGRWMVTIWVGALVTAVLLTVPFALLLAGRWLLGRRMPAGTQAHGPRVQLLYVGLSLVVGIAVSFGTVGGPLVREEVVQVSGLPEGLDGLRIANIGDVHVGPFIKPADLTAAVNLVNARKVDLLAITGDLIDDLDQLEPTLDALERSQALPVLSILGNHDKYPNEAAIVAALKLRNPRIEVLINSSIQIHPRGVPLRVAGVDYPLAADGRHMLPRDEQDAAMLRFADLAFAQMAPGEPLVVLSHHPEFFPIASARGAILTLSSHTHGGQVRLFGRPVIAAYDYMHGIYREGNAYLDVSSGLGHWLPLRIGVPREISIVTLRRG</sequence>
<evidence type="ECO:0000313" key="3">
    <source>
        <dbReference type="EMBL" id="GAA4343919.1"/>
    </source>
</evidence>
<feature type="transmembrane region" description="Helical" evidence="1">
    <location>
        <begin position="31"/>
        <end position="48"/>
    </location>
</feature>
<reference evidence="4" key="1">
    <citation type="journal article" date="2019" name="Int. J. Syst. Evol. Microbiol.">
        <title>The Global Catalogue of Microorganisms (GCM) 10K type strain sequencing project: providing services to taxonomists for standard genome sequencing and annotation.</title>
        <authorList>
            <consortium name="The Broad Institute Genomics Platform"/>
            <consortium name="The Broad Institute Genome Sequencing Center for Infectious Disease"/>
            <person name="Wu L."/>
            <person name="Ma J."/>
        </authorList>
    </citation>
    <scope>NUCLEOTIDE SEQUENCE [LARGE SCALE GENOMIC DNA]</scope>
    <source>
        <strain evidence="4">JCM 17804</strain>
    </source>
</reference>
<evidence type="ECO:0000256" key="1">
    <source>
        <dbReference type="SAM" id="Phobius"/>
    </source>
</evidence>
<feature type="transmembrane region" description="Helical" evidence="1">
    <location>
        <begin position="60"/>
        <end position="77"/>
    </location>
</feature>
<dbReference type="Pfam" id="PF00149">
    <property type="entry name" value="Metallophos"/>
    <property type="match status" value="1"/>
</dbReference>
<dbReference type="InterPro" id="IPR004843">
    <property type="entry name" value="Calcineurin-like_PHP"/>
</dbReference>
<keyword evidence="1" id="KW-0472">Membrane</keyword>
<keyword evidence="1" id="KW-1133">Transmembrane helix</keyword>
<protein>
    <recommendedName>
        <fullName evidence="2">Calcineurin-like phosphoesterase domain-containing protein</fullName>
    </recommendedName>
</protein>
<evidence type="ECO:0000313" key="4">
    <source>
        <dbReference type="Proteomes" id="UP001500975"/>
    </source>
</evidence>
<dbReference type="EMBL" id="BAABGJ010000025">
    <property type="protein sequence ID" value="GAA4343919.1"/>
    <property type="molecule type" value="Genomic_DNA"/>
</dbReference>
<feature type="transmembrane region" description="Helical" evidence="1">
    <location>
        <begin position="135"/>
        <end position="158"/>
    </location>
</feature>
<keyword evidence="4" id="KW-1185">Reference proteome</keyword>
<dbReference type="InterPro" id="IPR029052">
    <property type="entry name" value="Metallo-depent_PP-like"/>
</dbReference>
<evidence type="ECO:0000259" key="2">
    <source>
        <dbReference type="Pfam" id="PF00149"/>
    </source>
</evidence>
<feature type="transmembrane region" description="Helical" evidence="1">
    <location>
        <begin position="89"/>
        <end position="114"/>
    </location>
</feature>
<dbReference type="PANTHER" id="PTHR31302:SF0">
    <property type="entry name" value="TRANSMEMBRANE PROTEIN WITH METALLOPHOSPHOESTERASE DOMAIN"/>
    <property type="match status" value="1"/>
</dbReference>
<comment type="caution">
    <text evidence="3">The sequence shown here is derived from an EMBL/GenBank/DDBJ whole genome shotgun (WGS) entry which is preliminary data.</text>
</comment>
<proteinExistence type="predicted"/>
<accession>A0ABP8HSZ1</accession>